<dbReference type="Pfam" id="PF05069">
    <property type="entry name" value="Phage_tail_S"/>
    <property type="match status" value="2"/>
</dbReference>
<protein>
    <submittedName>
        <fullName evidence="2">Phage virion morphogenesis family</fullName>
    </submittedName>
</protein>
<dbReference type="NCBIfam" id="TIGR01635">
    <property type="entry name" value="tail_comp_S"/>
    <property type="match status" value="2"/>
</dbReference>
<sequence>MTNELEEVERIAGALLRDLSPGQRRSLMRRMARELAASQRQRIAAQRQPDGSAFAPRKAKQPPVSGRGAACFLYPSGGGGAPRRVIMKSFTWATGRMMTGFDIEAGGIRSFEFDKVVKWLPVPAQYRNANAGRLRRRGGVKRRAMFRRLASARYLRSGVEDQGFWVGFSGKVSQIASTHHFGLRDKPSVRAAAVRYPVRELLGDTAADRERMLDMLYLHLADDLD</sequence>
<dbReference type="Proteomes" id="UP000218272">
    <property type="component" value="Chromosome SCLO_1"/>
</dbReference>
<feature type="region of interest" description="Disordered" evidence="1">
    <location>
        <begin position="38"/>
        <end position="66"/>
    </location>
</feature>
<evidence type="ECO:0000256" key="1">
    <source>
        <dbReference type="SAM" id="MobiDB-lite"/>
    </source>
</evidence>
<gene>
    <name evidence="2" type="ORF">SCLO_1027210</name>
</gene>
<dbReference type="AlphaFoldDB" id="A0A1E1F5Q7"/>
<dbReference type="InterPro" id="IPR006522">
    <property type="entry name" value="Phage_virion_morphogenesis"/>
</dbReference>
<keyword evidence="3" id="KW-1185">Reference proteome</keyword>
<reference evidence="2 3" key="1">
    <citation type="submission" date="2016-10" db="EMBL/GenBank/DDBJ databases">
        <title>Complete Genome Sequence of the Nonylphenol-Degrading Bacterium Sphingobium cloacae JCM 10874T.</title>
        <authorList>
            <person name="Ootsuka M."/>
            <person name="Nishizawa T."/>
            <person name="Ohta H."/>
        </authorList>
    </citation>
    <scope>NUCLEOTIDE SEQUENCE [LARGE SCALE GENOMIC DNA]</scope>
    <source>
        <strain evidence="2 3">JCM 10874</strain>
    </source>
</reference>
<dbReference type="KEGG" id="sclo:SCLO_1027210"/>
<dbReference type="OrthoDB" id="6402405at2"/>
<evidence type="ECO:0000313" key="3">
    <source>
        <dbReference type="Proteomes" id="UP000218272"/>
    </source>
</evidence>
<accession>A0A1E1F5Q7</accession>
<dbReference type="RefSeq" id="WP_066519711.1">
    <property type="nucleotide sequence ID" value="NZ_AP017655.1"/>
</dbReference>
<organism evidence="2 3">
    <name type="scientific">Sphingobium cloacae</name>
    <dbReference type="NCBI Taxonomy" id="120107"/>
    <lineage>
        <taxon>Bacteria</taxon>
        <taxon>Pseudomonadati</taxon>
        <taxon>Pseudomonadota</taxon>
        <taxon>Alphaproteobacteria</taxon>
        <taxon>Sphingomonadales</taxon>
        <taxon>Sphingomonadaceae</taxon>
        <taxon>Sphingobium</taxon>
    </lineage>
</organism>
<feature type="compositionally biased region" description="Low complexity" evidence="1">
    <location>
        <begin position="38"/>
        <end position="48"/>
    </location>
</feature>
<dbReference type="EMBL" id="AP017655">
    <property type="protein sequence ID" value="BAV65761.1"/>
    <property type="molecule type" value="Genomic_DNA"/>
</dbReference>
<evidence type="ECO:0000313" key="2">
    <source>
        <dbReference type="EMBL" id="BAV65761.1"/>
    </source>
</evidence>
<proteinExistence type="predicted"/>
<name>A0A1E1F5Q7_9SPHN</name>